<comment type="caution">
    <text evidence="3">The sequence shown here is derived from an EMBL/GenBank/DDBJ whole genome shotgun (WGS) entry which is preliminary data.</text>
</comment>
<evidence type="ECO:0000313" key="4">
    <source>
        <dbReference type="Proteomes" id="UP000074294"/>
    </source>
</evidence>
<dbReference type="STRING" id="1776334.APZ16_00335"/>
<dbReference type="PRINTS" id="PR00502">
    <property type="entry name" value="NUDIXFAMILY"/>
</dbReference>
<dbReference type="PROSITE" id="PS51462">
    <property type="entry name" value="NUDIX"/>
    <property type="match status" value="1"/>
</dbReference>
<gene>
    <name evidence="3" type="ORF">APZ16_00335</name>
</gene>
<evidence type="ECO:0000256" key="1">
    <source>
        <dbReference type="ARBA" id="ARBA00022801"/>
    </source>
</evidence>
<dbReference type="PROSITE" id="PS00893">
    <property type="entry name" value="NUDIX_BOX"/>
    <property type="match status" value="1"/>
</dbReference>
<dbReference type="InterPro" id="IPR000086">
    <property type="entry name" value="NUDIX_hydrolase_dom"/>
</dbReference>
<dbReference type="GO" id="GO:0016787">
    <property type="term" value="F:hydrolase activity"/>
    <property type="evidence" value="ECO:0007669"/>
    <property type="project" value="UniProtKB-KW"/>
</dbReference>
<dbReference type="InterPro" id="IPR020476">
    <property type="entry name" value="Nudix_hydrolase"/>
</dbReference>
<feature type="domain" description="Nudix hydrolase" evidence="2">
    <location>
        <begin position="1"/>
        <end position="129"/>
    </location>
</feature>
<dbReference type="Gene3D" id="3.90.79.10">
    <property type="entry name" value="Nucleoside Triphosphate Pyrophosphohydrolase"/>
    <property type="match status" value="1"/>
</dbReference>
<dbReference type="SUPFAM" id="SSF55811">
    <property type="entry name" value="Nudix"/>
    <property type="match status" value="1"/>
</dbReference>
<evidence type="ECO:0000259" key="2">
    <source>
        <dbReference type="PROSITE" id="PS51462"/>
    </source>
</evidence>
<protein>
    <submittedName>
        <fullName evidence="3">DNA mismatch repair protein MutT</fullName>
    </submittedName>
</protein>
<proteinExistence type="predicted"/>
<sequence length="129" mass="14391">MVGPALAVDVVIKFRGGVVLVRRKNEPYRGRWALPGGFVEYGERVEEAAVREAREETGLRVKLQRLLGVYSDPDRDPRGHTVSICYLARKVGGRLRSGSDAKDVAVFRKIPWGELAFDHAQILKDAGFK</sequence>
<accession>A0A147JZ64</accession>
<organism evidence="3 4">
    <name type="scientific">Hadarchaeum yellowstonense</name>
    <dbReference type="NCBI Taxonomy" id="1776334"/>
    <lineage>
        <taxon>Archaea</taxon>
        <taxon>Methanobacteriati</taxon>
        <taxon>Candidatus Hadarchaeota</taxon>
        <taxon>Candidatus Hadarchaeia</taxon>
        <taxon>Candidatus Hadarchaeales</taxon>
        <taxon>Candidatus Hadarchaeaceae</taxon>
        <taxon>Candidatus Hadarchaeum</taxon>
    </lineage>
</organism>
<dbReference type="Proteomes" id="UP000074294">
    <property type="component" value="Unassembled WGS sequence"/>
</dbReference>
<evidence type="ECO:0000313" key="3">
    <source>
        <dbReference type="EMBL" id="KUO41781.1"/>
    </source>
</evidence>
<keyword evidence="1" id="KW-0378">Hydrolase</keyword>
<reference evidence="3 4" key="1">
    <citation type="journal article" date="2016" name="Nat. Microbiol.">
        <title>Genomic inference of the metabolism of cosmopolitan subsurface Archaea, Hadesarchaea.</title>
        <authorList>
            <person name="Baker B.J."/>
            <person name="Saw J.H."/>
            <person name="Lind A.E."/>
            <person name="Lazar C.S."/>
            <person name="Hinrichs K.-U."/>
            <person name="Teske A.P."/>
            <person name="Ettema T.J."/>
        </authorList>
    </citation>
    <scope>NUCLEOTIDE SEQUENCE [LARGE SCALE GENOMIC DNA]</scope>
</reference>
<dbReference type="PANTHER" id="PTHR43736">
    <property type="entry name" value="ADP-RIBOSE PYROPHOSPHATASE"/>
    <property type="match status" value="1"/>
</dbReference>
<name>A0A147JZ64_HADYE</name>
<dbReference type="InterPro" id="IPR015797">
    <property type="entry name" value="NUDIX_hydrolase-like_dom_sf"/>
</dbReference>
<dbReference type="EMBL" id="LQMQ01000014">
    <property type="protein sequence ID" value="KUO41781.1"/>
    <property type="molecule type" value="Genomic_DNA"/>
</dbReference>
<dbReference type="CDD" id="cd18873">
    <property type="entry name" value="NUDIX_NadM_like"/>
    <property type="match status" value="1"/>
</dbReference>
<dbReference type="AlphaFoldDB" id="A0A147JZ64"/>
<dbReference type="PANTHER" id="PTHR43736:SF1">
    <property type="entry name" value="DIHYDRONEOPTERIN TRIPHOSPHATE DIPHOSPHATASE"/>
    <property type="match status" value="1"/>
</dbReference>
<dbReference type="Pfam" id="PF00293">
    <property type="entry name" value="NUDIX"/>
    <property type="match status" value="1"/>
</dbReference>
<dbReference type="InterPro" id="IPR020084">
    <property type="entry name" value="NUDIX_hydrolase_CS"/>
</dbReference>